<feature type="transmembrane region" description="Helical" evidence="6">
    <location>
        <begin position="222"/>
        <end position="248"/>
    </location>
</feature>
<feature type="transmembrane region" description="Helical" evidence="6">
    <location>
        <begin position="297"/>
        <end position="315"/>
    </location>
</feature>
<evidence type="ECO:0000256" key="1">
    <source>
        <dbReference type="ARBA" id="ARBA00004141"/>
    </source>
</evidence>
<dbReference type="Pfam" id="PF01040">
    <property type="entry name" value="UbiA"/>
    <property type="match status" value="1"/>
</dbReference>
<dbReference type="CDD" id="cd13963">
    <property type="entry name" value="PT_UbiA_2"/>
    <property type="match status" value="1"/>
</dbReference>
<evidence type="ECO:0000256" key="3">
    <source>
        <dbReference type="ARBA" id="ARBA00022989"/>
    </source>
</evidence>
<evidence type="ECO:0000256" key="2">
    <source>
        <dbReference type="ARBA" id="ARBA00022692"/>
    </source>
</evidence>
<reference evidence="7" key="1">
    <citation type="submission" date="2022-01" db="EMBL/GenBank/DDBJ databases">
        <title>Genome-Based Taxonomic Classification of the Phylum Actinobacteria.</title>
        <authorList>
            <person name="Gao Y."/>
        </authorList>
    </citation>
    <scope>NUCLEOTIDE SEQUENCE</scope>
    <source>
        <strain evidence="7">KLBMP 8922</strain>
    </source>
</reference>
<evidence type="ECO:0000313" key="7">
    <source>
        <dbReference type="EMBL" id="MCF2530451.1"/>
    </source>
</evidence>
<feature type="transmembrane region" description="Helical" evidence="6">
    <location>
        <begin position="62"/>
        <end position="83"/>
    </location>
</feature>
<keyword evidence="7" id="KW-0328">Glycosyltransferase</keyword>
<keyword evidence="7" id="KW-0808">Transferase</keyword>
<gene>
    <name evidence="7" type="ORF">LZ495_24975</name>
</gene>
<name>A0AA41Q4B4_9ACTN</name>
<comment type="caution">
    <text evidence="7">The sequence shown here is derived from an EMBL/GenBank/DDBJ whole genome shotgun (WGS) entry which is preliminary data.</text>
</comment>
<evidence type="ECO:0000256" key="6">
    <source>
        <dbReference type="SAM" id="Phobius"/>
    </source>
</evidence>
<dbReference type="EC" id="2.4.2.45" evidence="7"/>
<evidence type="ECO:0000256" key="4">
    <source>
        <dbReference type="ARBA" id="ARBA00023136"/>
    </source>
</evidence>
<dbReference type="AlphaFoldDB" id="A0AA41Q4B4"/>
<evidence type="ECO:0000313" key="8">
    <source>
        <dbReference type="Proteomes" id="UP001165378"/>
    </source>
</evidence>
<feature type="transmembrane region" description="Helical" evidence="6">
    <location>
        <begin position="184"/>
        <end position="201"/>
    </location>
</feature>
<keyword evidence="2 6" id="KW-0812">Transmembrane</keyword>
<comment type="subcellular location">
    <subcellularLocation>
        <location evidence="1">Membrane</location>
        <topology evidence="1">Multi-pass membrane protein</topology>
    </subcellularLocation>
</comment>
<dbReference type="GO" id="GO:0016765">
    <property type="term" value="F:transferase activity, transferring alkyl or aryl (other than methyl) groups"/>
    <property type="evidence" value="ECO:0007669"/>
    <property type="project" value="InterPro"/>
</dbReference>
<feature type="transmembrane region" description="Helical" evidence="6">
    <location>
        <begin position="135"/>
        <end position="152"/>
    </location>
</feature>
<proteinExistence type="predicted"/>
<sequence length="316" mass="34589">MSTFEIDASPEQVGTAAEAPPQPPRGGLVGGLIRLARPKQWVKNVLVFAAPLAAGRIDEWDVMRQCLIIFAIFCIAASSIYYVNDAFDVESDRRHPKKKFRPIASGVVPVKLAWILGPVLAVGSVLLSVVLCNPGTALIVGLYIVMHMLYSFAFKHVQVLDLMMVASGFLFRAMVGGVAADIPLSRWFLLTAGFGSLFMVAGKRYSEMVLMGEEAAKTRASLANYSITYLRFVWQMSVAVTVLTYSLWAFDIPQDDATLAWQQLSLVPFGFVLLRYAVYVDAGTAGAPEDVVLKDKVIVGLGFAWLLMFVLGVFHV</sequence>
<dbReference type="Proteomes" id="UP001165378">
    <property type="component" value="Unassembled WGS sequence"/>
</dbReference>
<accession>A0AA41Q4B4</accession>
<feature type="region of interest" description="Disordered" evidence="5">
    <location>
        <begin position="1"/>
        <end position="25"/>
    </location>
</feature>
<dbReference type="NCBIfam" id="NF008978">
    <property type="entry name" value="PRK12324.1-4"/>
    <property type="match status" value="1"/>
</dbReference>
<dbReference type="InterPro" id="IPR044878">
    <property type="entry name" value="UbiA_sf"/>
</dbReference>
<dbReference type="GO" id="GO:0016020">
    <property type="term" value="C:membrane"/>
    <property type="evidence" value="ECO:0007669"/>
    <property type="project" value="UniProtKB-SubCell"/>
</dbReference>
<dbReference type="Gene3D" id="1.10.357.140">
    <property type="entry name" value="UbiA prenyltransferase"/>
    <property type="match status" value="1"/>
</dbReference>
<dbReference type="GO" id="GO:0016757">
    <property type="term" value="F:glycosyltransferase activity"/>
    <property type="evidence" value="ECO:0007669"/>
    <property type="project" value="UniProtKB-KW"/>
</dbReference>
<keyword evidence="3 6" id="KW-1133">Transmembrane helix</keyword>
<dbReference type="InterPro" id="IPR000537">
    <property type="entry name" value="UbiA_prenyltransferase"/>
</dbReference>
<dbReference type="RefSeq" id="WP_235055115.1">
    <property type="nucleotide sequence ID" value="NZ_JAKFHA010000016.1"/>
</dbReference>
<keyword evidence="4 6" id="KW-0472">Membrane</keyword>
<organism evidence="7 8">
    <name type="scientific">Yinghuangia soli</name>
    <dbReference type="NCBI Taxonomy" id="2908204"/>
    <lineage>
        <taxon>Bacteria</taxon>
        <taxon>Bacillati</taxon>
        <taxon>Actinomycetota</taxon>
        <taxon>Actinomycetes</taxon>
        <taxon>Kitasatosporales</taxon>
        <taxon>Streptomycetaceae</taxon>
        <taxon>Yinghuangia</taxon>
    </lineage>
</organism>
<protein>
    <submittedName>
        <fullName evidence="7">Decaprenyl-phosphate phosphoribosyltransferase</fullName>
        <ecNumber evidence="7">2.4.2.45</ecNumber>
    </submittedName>
</protein>
<keyword evidence="8" id="KW-1185">Reference proteome</keyword>
<dbReference type="EMBL" id="JAKFHA010000016">
    <property type="protein sequence ID" value="MCF2530451.1"/>
    <property type="molecule type" value="Genomic_DNA"/>
</dbReference>
<feature type="transmembrane region" description="Helical" evidence="6">
    <location>
        <begin position="103"/>
        <end position="129"/>
    </location>
</feature>
<evidence type="ECO:0000256" key="5">
    <source>
        <dbReference type="SAM" id="MobiDB-lite"/>
    </source>
</evidence>
<feature type="transmembrane region" description="Helical" evidence="6">
    <location>
        <begin position="260"/>
        <end position="277"/>
    </location>
</feature>